<organism evidence="1 2">
    <name type="scientific">Naganishia adeliensis</name>
    <dbReference type="NCBI Taxonomy" id="92952"/>
    <lineage>
        <taxon>Eukaryota</taxon>
        <taxon>Fungi</taxon>
        <taxon>Dikarya</taxon>
        <taxon>Basidiomycota</taxon>
        <taxon>Agaricomycotina</taxon>
        <taxon>Tremellomycetes</taxon>
        <taxon>Filobasidiales</taxon>
        <taxon>Filobasidiaceae</taxon>
        <taxon>Naganishia</taxon>
    </lineage>
</organism>
<name>A0ACC2WAQ2_9TREE</name>
<gene>
    <name evidence="1" type="ORF">QFC20_003465</name>
</gene>
<dbReference type="Proteomes" id="UP001230649">
    <property type="component" value="Unassembled WGS sequence"/>
</dbReference>
<comment type="caution">
    <text evidence="1">The sequence shown here is derived from an EMBL/GenBank/DDBJ whole genome shotgun (WGS) entry which is preliminary data.</text>
</comment>
<reference evidence="1" key="1">
    <citation type="submission" date="2023-04" db="EMBL/GenBank/DDBJ databases">
        <title>Draft Genome sequencing of Naganishia species isolated from polar environments using Oxford Nanopore Technology.</title>
        <authorList>
            <person name="Leo P."/>
            <person name="Venkateswaran K."/>
        </authorList>
    </citation>
    <scope>NUCLEOTIDE SEQUENCE</scope>
    <source>
        <strain evidence="1">MNA-CCFEE 5262</strain>
    </source>
</reference>
<proteinExistence type="predicted"/>
<sequence length="455" mass="50634">MLDGRLQCRLVFGTSDTRRRAYSHVRGGAIEECGLIFLNDFKSHLPLPSFATFHYTTCSLDFPEHYASRAPSAQTRAQPFSLSAIRWKSLDTATDLPEAQDVPQQLLGSREEIARKRREAEEKYAEKIKRRMEEMKAKDLEDLKRKVRAPSILPKGSARSHAVETPKETVKPVSKEEKTVKAAKSEQAAADRSGIKPLSQILNLDLVYAHPHTTQDIATLWQHYHTAHPTLSSTFLSATIPPNLYASMVALARKYPNFVVPLPRDIAGEPTTPNADAPAFEMFYLQWLFHPTPSQTPTTSSEGYRETPRQPIATVLFTPLAEFKNASEWAQPQLVLTHYPDLHNNPVPSTTQPPPGAPQYHPLILMRGEISPAAGTSATVASVLPGANLSQTQAQAQLLALALQRFYCSDVAPVGESAAGRKEREERGKSLRDFRERPAEWDWKGLVRLAYAGVV</sequence>
<accession>A0ACC2WAQ2</accession>
<protein>
    <submittedName>
        <fullName evidence="1">Uncharacterized protein</fullName>
    </submittedName>
</protein>
<keyword evidence="2" id="KW-1185">Reference proteome</keyword>
<evidence type="ECO:0000313" key="2">
    <source>
        <dbReference type="Proteomes" id="UP001230649"/>
    </source>
</evidence>
<evidence type="ECO:0000313" key="1">
    <source>
        <dbReference type="EMBL" id="KAJ9108304.1"/>
    </source>
</evidence>
<dbReference type="EMBL" id="JASBWS010000032">
    <property type="protein sequence ID" value="KAJ9108304.1"/>
    <property type="molecule type" value="Genomic_DNA"/>
</dbReference>